<evidence type="ECO:0000256" key="5">
    <source>
        <dbReference type="ARBA" id="ARBA00023136"/>
    </source>
</evidence>
<keyword evidence="4 6" id="KW-1133">Transmembrane helix</keyword>
<feature type="transmembrane region" description="Helical" evidence="6">
    <location>
        <begin position="336"/>
        <end position="356"/>
    </location>
</feature>
<dbReference type="InterPro" id="IPR000109">
    <property type="entry name" value="POT_fam"/>
</dbReference>
<comment type="subcellular location">
    <subcellularLocation>
        <location evidence="1">Membrane</location>
        <topology evidence="1">Multi-pass membrane protein</topology>
    </subcellularLocation>
</comment>
<sequence>HDGKLAGFVVAIVTIALGTGGIKSNVAPLIADQYSRKSMVVKTKPKTGERVIIDPALAYHQIYIIYYGCIEIGSLSSLATPFMEKHIGFWAPFVLTFCAFCLALVILVLGRRFYVAQPAEGGVITRAFKVAALMVVSRSLDAPKPSWRATRGKSSVPWDDSFVEDIKKTLNACKVFAFYPIIWVCFTQLSSNLVSQAAQMETHGVPNDFMQSLEQITVLLFLPIIDRIIMPFLRNRGIILRPVTRIAIGFFAIGLGVSYAAIVQKLIYNAPPCYEHPLACSAAKVNGTILPNKVHIAVQTPLYICFGIASIHLNVAGPEYAYTQAPPSLKSFIQSLYLLTVAFGSALAMALVPVSIDPEVLWMFVGVAVTTFVVGASMYFTLRHLDRQEE</sequence>
<dbReference type="InterPro" id="IPR036259">
    <property type="entry name" value="MFS_trans_sf"/>
</dbReference>
<feature type="transmembrane region" description="Helical" evidence="6">
    <location>
        <begin position="362"/>
        <end position="382"/>
    </location>
</feature>
<feature type="transmembrane region" description="Helical" evidence="6">
    <location>
        <begin position="215"/>
        <end position="233"/>
    </location>
</feature>
<organism evidence="7 8">
    <name type="scientific">Thamnocephalis sphaerospora</name>
    <dbReference type="NCBI Taxonomy" id="78915"/>
    <lineage>
        <taxon>Eukaryota</taxon>
        <taxon>Fungi</taxon>
        <taxon>Fungi incertae sedis</taxon>
        <taxon>Zoopagomycota</taxon>
        <taxon>Zoopagomycotina</taxon>
        <taxon>Zoopagomycetes</taxon>
        <taxon>Zoopagales</taxon>
        <taxon>Sigmoideomycetaceae</taxon>
        <taxon>Thamnocephalis</taxon>
    </lineage>
</organism>
<dbReference type="GO" id="GO:0022857">
    <property type="term" value="F:transmembrane transporter activity"/>
    <property type="evidence" value="ECO:0007669"/>
    <property type="project" value="InterPro"/>
</dbReference>
<feature type="transmembrane region" description="Helical" evidence="6">
    <location>
        <begin position="296"/>
        <end position="315"/>
    </location>
</feature>
<keyword evidence="3 6" id="KW-0812">Transmembrane</keyword>
<feature type="transmembrane region" description="Helical" evidence="6">
    <location>
        <begin position="6"/>
        <end position="30"/>
    </location>
</feature>
<feature type="non-terminal residue" evidence="7">
    <location>
        <position position="1"/>
    </location>
</feature>
<name>A0A4P9XGA8_9FUNG</name>
<dbReference type="EMBL" id="KZ993591">
    <property type="protein sequence ID" value="RKP04608.1"/>
    <property type="molecule type" value="Genomic_DNA"/>
</dbReference>
<evidence type="ECO:0000313" key="8">
    <source>
        <dbReference type="Proteomes" id="UP000271241"/>
    </source>
</evidence>
<feature type="transmembrane region" description="Helical" evidence="6">
    <location>
        <begin position="51"/>
        <end position="75"/>
    </location>
</feature>
<dbReference type="AlphaFoldDB" id="A0A4P9XGA8"/>
<evidence type="ECO:0000313" key="7">
    <source>
        <dbReference type="EMBL" id="RKP04608.1"/>
    </source>
</evidence>
<dbReference type="Proteomes" id="UP000271241">
    <property type="component" value="Unassembled WGS sequence"/>
</dbReference>
<dbReference type="GO" id="GO:0016020">
    <property type="term" value="C:membrane"/>
    <property type="evidence" value="ECO:0007669"/>
    <property type="project" value="UniProtKB-SubCell"/>
</dbReference>
<feature type="transmembrane region" description="Helical" evidence="6">
    <location>
        <begin position="245"/>
        <end position="262"/>
    </location>
</feature>
<proteinExistence type="inferred from homology"/>
<accession>A0A4P9XGA8</accession>
<feature type="transmembrane region" description="Helical" evidence="6">
    <location>
        <begin position="176"/>
        <end position="195"/>
    </location>
</feature>
<dbReference type="SUPFAM" id="SSF103473">
    <property type="entry name" value="MFS general substrate transporter"/>
    <property type="match status" value="1"/>
</dbReference>
<dbReference type="PANTHER" id="PTHR11654">
    <property type="entry name" value="OLIGOPEPTIDE TRANSPORTER-RELATED"/>
    <property type="match status" value="1"/>
</dbReference>
<keyword evidence="5 6" id="KW-0472">Membrane</keyword>
<evidence type="ECO:0000256" key="3">
    <source>
        <dbReference type="ARBA" id="ARBA00022692"/>
    </source>
</evidence>
<evidence type="ECO:0000256" key="2">
    <source>
        <dbReference type="ARBA" id="ARBA00005982"/>
    </source>
</evidence>
<dbReference type="Pfam" id="PF00854">
    <property type="entry name" value="PTR2"/>
    <property type="match status" value="1"/>
</dbReference>
<evidence type="ECO:0000256" key="1">
    <source>
        <dbReference type="ARBA" id="ARBA00004141"/>
    </source>
</evidence>
<evidence type="ECO:0000256" key="4">
    <source>
        <dbReference type="ARBA" id="ARBA00022989"/>
    </source>
</evidence>
<reference evidence="8" key="1">
    <citation type="journal article" date="2018" name="Nat. Microbiol.">
        <title>Leveraging single-cell genomics to expand the fungal tree of life.</title>
        <authorList>
            <person name="Ahrendt S.R."/>
            <person name="Quandt C.A."/>
            <person name="Ciobanu D."/>
            <person name="Clum A."/>
            <person name="Salamov A."/>
            <person name="Andreopoulos B."/>
            <person name="Cheng J.F."/>
            <person name="Woyke T."/>
            <person name="Pelin A."/>
            <person name="Henrissat B."/>
            <person name="Reynolds N.K."/>
            <person name="Benny G.L."/>
            <person name="Smith M.E."/>
            <person name="James T.Y."/>
            <person name="Grigoriev I.V."/>
        </authorList>
    </citation>
    <scope>NUCLEOTIDE SEQUENCE [LARGE SCALE GENOMIC DNA]</scope>
    <source>
        <strain evidence="8">RSA 1356</strain>
    </source>
</reference>
<protein>
    <submittedName>
        <fullName evidence="7">Proton-dependent oligopeptide transporter family</fullName>
    </submittedName>
</protein>
<dbReference type="Gene3D" id="1.20.1250.20">
    <property type="entry name" value="MFS general substrate transporter like domains"/>
    <property type="match status" value="1"/>
</dbReference>
<feature type="transmembrane region" description="Helical" evidence="6">
    <location>
        <begin position="87"/>
        <end position="109"/>
    </location>
</feature>
<evidence type="ECO:0000256" key="6">
    <source>
        <dbReference type="SAM" id="Phobius"/>
    </source>
</evidence>
<keyword evidence="8" id="KW-1185">Reference proteome</keyword>
<comment type="similarity">
    <text evidence="2">Belongs to the major facilitator superfamily. Proton-dependent oligopeptide transporter (POT/PTR) (TC 2.A.17) family.</text>
</comment>
<gene>
    <name evidence="7" type="ORF">THASP1DRAFT_20946</name>
</gene>
<dbReference type="OrthoDB" id="8904098at2759"/>